<organism evidence="2 3">
    <name type="scientific">Caenorhabditis nigoni</name>
    <dbReference type="NCBI Taxonomy" id="1611254"/>
    <lineage>
        <taxon>Eukaryota</taxon>
        <taxon>Metazoa</taxon>
        <taxon>Ecdysozoa</taxon>
        <taxon>Nematoda</taxon>
        <taxon>Chromadorea</taxon>
        <taxon>Rhabditida</taxon>
        <taxon>Rhabditina</taxon>
        <taxon>Rhabditomorpha</taxon>
        <taxon>Rhabditoidea</taxon>
        <taxon>Rhabditidae</taxon>
        <taxon>Peloderinae</taxon>
        <taxon>Caenorhabditis</taxon>
    </lineage>
</organism>
<sequence length="268" mass="31017">MTSNGREFTLKHEFDFEDVSKSGGGEQLDSPEEEHFGVNWKISIQKDNDDLSIYLLANEIKNQEIQVDYTVKIFSKNKEKTHSKSVSENFRKDLVSWYWFTNMDTVEKEYLNDGKLKVEIHAKINNIIRIPRKVLRSFGEEMKQFSDVVLVAEGRKFYVLKLYLACQSPYFANLFLGQSGKTEIGLNNVNPEDLQCFLEVIYAEDAINEDTVEEILQIADMFSTPLATKKCEKFLIGTSFSQVSQKKQLKLAEKYKLEELKKICQMSV</sequence>
<dbReference type="CDD" id="cd00121">
    <property type="entry name" value="MATH"/>
    <property type="match status" value="1"/>
</dbReference>
<evidence type="ECO:0000313" key="3">
    <source>
        <dbReference type="Proteomes" id="UP000230233"/>
    </source>
</evidence>
<accession>A0A2G5VBK1</accession>
<dbReference type="SUPFAM" id="SSF54695">
    <property type="entry name" value="POZ domain"/>
    <property type="match status" value="1"/>
</dbReference>
<reference evidence="3" key="1">
    <citation type="submission" date="2017-10" db="EMBL/GenBank/DDBJ databases">
        <title>Rapid genome shrinkage in a self-fertile nematode reveals novel sperm competition proteins.</title>
        <authorList>
            <person name="Yin D."/>
            <person name="Schwarz E.M."/>
            <person name="Thomas C.G."/>
            <person name="Felde R.L."/>
            <person name="Korf I.F."/>
            <person name="Cutter A.D."/>
            <person name="Schartner C.M."/>
            <person name="Ralston E.J."/>
            <person name="Meyer B.J."/>
            <person name="Haag E.S."/>
        </authorList>
    </citation>
    <scope>NUCLEOTIDE SEQUENCE [LARGE SCALE GENOMIC DNA]</scope>
    <source>
        <strain evidence="3">JU1422</strain>
    </source>
</reference>
<dbReference type="Pfam" id="PF00917">
    <property type="entry name" value="MATH"/>
    <property type="match status" value="1"/>
</dbReference>
<dbReference type="InterPro" id="IPR002083">
    <property type="entry name" value="MATH/TRAF_dom"/>
</dbReference>
<dbReference type="CDD" id="cd18186">
    <property type="entry name" value="BTB_POZ_ZBTB_KLHL-like"/>
    <property type="match status" value="1"/>
</dbReference>
<keyword evidence="3" id="KW-1185">Reference proteome</keyword>
<proteinExistence type="predicted"/>
<name>A0A2G5VBK1_9PELO</name>
<dbReference type="InterPro" id="IPR011333">
    <property type="entry name" value="SKP1/BTB/POZ_sf"/>
</dbReference>
<feature type="domain" description="BTB" evidence="1">
    <location>
        <begin position="146"/>
        <end position="210"/>
    </location>
</feature>
<dbReference type="SMART" id="SM00225">
    <property type="entry name" value="BTB"/>
    <property type="match status" value="1"/>
</dbReference>
<dbReference type="InterPro" id="IPR000210">
    <property type="entry name" value="BTB/POZ_dom"/>
</dbReference>
<dbReference type="InterPro" id="IPR008974">
    <property type="entry name" value="TRAF-like"/>
</dbReference>
<dbReference type="InterPro" id="IPR052664">
    <property type="entry name" value="BTB-MATH_domain_protein"/>
</dbReference>
<dbReference type="PANTHER" id="PTHR22743">
    <property type="entry name" value="MEPRIN/TRAF-LIKE MATH FAMILY-C.ELEGANS"/>
    <property type="match status" value="1"/>
</dbReference>
<evidence type="ECO:0000313" key="2">
    <source>
        <dbReference type="EMBL" id="PIC49107.1"/>
    </source>
</evidence>
<dbReference type="PANTHER" id="PTHR22743:SF165">
    <property type="entry name" value="BTB AND MATH DOMAIN CONTAINING-RELATED"/>
    <property type="match status" value="1"/>
</dbReference>
<evidence type="ECO:0000259" key="1">
    <source>
        <dbReference type="PROSITE" id="PS50097"/>
    </source>
</evidence>
<protein>
    <recommendedName>
        <fullName evidence="1">BTB domain-containing protein</fullName>
    </recommendedName>
</protein>
<dbReference type="SMART" id="SM00061">
    <property type="entry name" value="MATH"/>
    <property type="match status" value="1"/>
</dbReference>
<dbReference type="AlphaFoldDB" id="A0A2G5VBK1"/>
<dbReference type="OrthoDB" id="2311693at2759"/>
<gene>
    <name evidence="2" type="primary">Cnig_chr_II.g7823</name>
    <name evidence="2" type="ORF">B9Z55_007823</name>
</gene>
<dbReference type="EMBL" id="PDUG01000002">
    <property type="protein sequence ID" value="PIC49107.1"/>
    <property type="molecule type" value="Genomic_DNA"/>
</dbReference>
<dbReference type="SUPFAM" id="SSF49599">
    <property type="entry name" value="TRAF domain-like"/>
    <property type="match status" value="1"/>
</dbReference>
<dbReference type="Pfam" id="PF00651">
    <property type="entry name" value="BTB"/>
    <property type="match status" value="1"/>
</dbReference>
<dbReference type="Gene3D" id="2.60.210.10">
    <property type="entry name" value="Apoptosis, Tumor Necrosis Factor Receptor Associated Protein 2, Chain A"/>
    <property type="match status" value="1"/>
</dbReference>
<comment type="caution">
    <text evidence="2">The sequence shown here is derived from an EMBL/GenBank/DDBJ whole genome shotgun (WGS) entry which is preliminary data.</text>
</comment>
<dbReference type="PROSITE" id="PS50097">
    <property type="entry name" value="BTB"/>
    <property type="match status" value="1"/>
</dbReference>
<dbReference type="Gene3D" id="3.30.710.10">
    <property type="entry name" value="Potassium Channel Kv1.1, Chain A"/>
    <property type="match status" value="1"/>
</dbReference>
<dbReference type="Proteomes" id="UP000230233">
    <property type="component" value="Chromosome II"/>
</dbReference>